<sequence>MENLLHHQPIQIIKVNAIHVWKKGNEMKKVSTSSYIKVIEWFKEYKSNRVAEEEVPPSEAQLFIDTDIGAIIVLNFLMTRFI</sequence>
<dbReference type="RefSeq" id="WP_125478651.1">
    <property type="nucleotide sequence ID" value="NZ_RSFW01000006.1"/>
</dbReference>
<reference evidence="2" key="1">
    <citation type="submission" date="2018-12" db="EMBL/GenBank/DDBJ databases">
        <title>Bacillus chawlae sp. nov., Bacillus glennii sp. nov., and Bacillus saganii sp. nov. Isolated from the Vehicle Assembly Building at Kennedy Space Center where the Viking Spacecraft were Assembled.</title>
        <authorList>
            <person name="Seuylemezian A."/>
            <person name="Vaishampayan P."/>
        </authorList>
    </citation>
    <scope>NUCLEOTIDE SEQUENCE [LARGE SCALE GENOMIC DNA]</scope>
    <source>
        <strain evidence="2">DSM 13966</strain>
    </source>
</reference>
<evidence type="ECO:0000313" key="2">
    <source>
        <dbReference type="Proteomes" id="UP000279911"/>
    </source>
</evidence>
<proteinExistence type="predicted"/>
<evidence type="ECO:0000313" key="1">
    <source>
        <dbReference type="EMBL" id="RSD28689.1"/>
    </source>
</evidence>
<name>A0A3R9KY22_9BACI</name>
<dbReference type="Proteomes" id="UP000279911">
    <property type="component" value="Unassembled WGS sequence"/>
</dbReference>
<protein>
    <submittedName>
        <fullName evidence="1">Uncharacterized protein</fullName>
    </submittedName>
</protein>
<organism evidence="1 2">
    <name type="scientific">Mesobacillus subterraneus</name>
    <dbReference type="NCBI Taxonomy" id="285983"/>
    <lineage>
        <taxon>Bacteria</taxon>
        <taxon>Bacillati</taxon>
        <taxon>Bacillota</taxon>
        <taxon>Bacilli</taxon>
        <taxon>Bacillales</taxon>
        <taxon>Bacillaceae</taxon>
        <taxon>Mesobacillus</taxon>
    </lineage>
</organism>
<accession>A0A3R9KY22</accession>
<comment type="caution">
    <text evidence="1">The sequence shown here is derived from an EMBL/GenBank/DDBJ whole genome shotgun (WGS) entry which is preliminary data.</text>
</comment>
<dbReference type="AlphaFoldDB" id="A0A3R9KY22"/>
<dbReference type="EMBL" id="RSFW01000006">
    <property type="protein sequence ID" value="RSD28689.1"/>
    <property type="molecule type" value="Genomic_DNA"/>
</dbReference>
<gene>
    <name evidence="1" type="ORF">EJA10_03690</name>
</gene>